<keyword evidence="3" id="KW-1185">Reference proteome</keyword>
<evidence type="ECO:0000313" key="2">
    <source>
        <dbReference type="EMBL" id="KRU22583.1"/>
    </source>
</evidence>
<gene>
    <name evidence="2" type="ORF">AS194_01360</name>
</gene>
<accession>A0A0T6DSH0</accession>
<dbReference type="Proteomes" id="UP000051202">
    <property type="component" value="Unassembled WGS sequence"/>
</dbReference>
<feature type="transmembrane region" description="Helical" evidence="1">
    <location>
        <begin position="20"/>
        <end position="42"/>
    </location>
</feature>
<protein>
    <submittedName>
        <fullName evidence="2">Uncharacterized protein</fullName>
    </submittedName>
</protein>
<evidence type="ECO:0000256" key="1">
    <source>
        <dbReference type="SAM" id="Phobius"/>
    </source>
</evidence>
<dbReference type="EMBL" id="LNDJ01000063">
    <property type="protein sequence ID" value="KRU22583.1"/>
    <property type="molecule type" value="Genomic_DNA"/>
</dbReference>
<comment type="caution">
    <text evidence="2">The sequence shown here is derived from an EMBL/GenBank/DDBJ whole genome shotgun (WGS) entry which is preliminary data.</text>
</comment>
<sequence>MSNYSSELTACPKWRASLKIIGKIAFIVICTGVILALGFLLLMMSNMGSVYLPNICNGCLDIWVRMMLLVVGISLWVLVAAWIIWHILLYLYHLIKHNQ</sequence>
<evidence type="ECO:0000313" key="3">
    <source>
        <dbReference type="Proteomes" id="UP000051202"/>
    </source>
</evidence>
<name>A0A0T6DSH0_9GAMM</name>
<organism evidence="2 3">
    <name type="scientific">Psychrobacter piscatorii</name>
    <dbReference type="NCBI Taxonomy" id="554343"/>
    <lineage>
        <taxon>Bacteria</taxon>
        <taxon>Pseudomonadati</taxon>
        <taxon>Pseudomonadota</taxon>
        <taxon>Gammaproteobacteria</taxon>
        <taxon>Moraxellales</taxon>
        <taxon>Moraxellaceae</taxon>
        <taxon>Psychrobacter</taxon>
    </lineage>
</organism>
<proteinExistence type="predicted"/>
<keyword evidence="1" id="KW-0812">Transmembrane</keyword>
<feature type="transmembrane region" description="Helical" evidence="1">
    <location>
        <begin position="62"/>
        <end position="92"/>
    </location>
</feature>
<dbReference type="RefSeq" id="WP_058024596.1">
    <property type="nucleotide sequence ID" value="NZ_LNDJ01000063.1"/>
</dbReference>
<dbReference type="AlphaFoldDB" id="A0A0T6DSH0"/>
<keyword evidence="1" id="KW-1133">Transmembrane helix</keyword>
<reference evidence="2 3" key="1">
    <citation type="submission" date="2015-11" db="EMBL/GenBank/DDBJ databases">
        <title>Permanent draft genome of Psychrobacter piscatorii LQ58.</title>
        <authorList>
            <person name="Zhou M."/>
            <person name="Dong B."/>
            <person name="Liu Q."/>
        </authorList>
    </citation>
    <scope>NUCLEOTIDE SEQUENCE [LARGE SCALE GENOMIC DNA]</scope>
    <source>
        <strain evidence="2 3">LQ58</strain>
    </source>
</reference>
<keyword evidence="1" id="KW-0472">Membrane</keyword>